<evidence type="ECO:0000313" key="5">
    <source>
        <dbReference type="EMBL" id="MBB3158340.1"/>
    </source>
</evidence>
<evidence type="ECO:0000256" key="2">
    <source>
        <dbReference type="ARBA" id="ARBA00023125"/>
    </source>
</evidence>
<dbReference type="InterPro" id="IPR000843">
    <property type="entry name" value="HTH_LacI"/>
</dbReference>
<dbReference type="Proteomes" id="UP000543579">
    <property type="component" value="Unassembled WGS sequence"/>
</dbReference>
<dbReference type="RefSeq" id="WP_183419783.1">
    <property type="nucleotide sequence ID" value="NZ_JACHXY010000002.1"/>
</dbReference>
<dbReference type="InterPro" id="IPR028082">
    <property type="entry name" value="Peripla_BP_I"/>
</dbReference>
<dbReference type="AlphaFoldDB" id="A0A7W5CJF7"/>
<dbReference type="Gene3D" id="3.40.50.2300">
    <property type="match status" value="2"/>
</dbReference>
<evidence type="ECO:0000259" key="4">
    <source>
        <dbReference type="PROSITE" id="PS50932"/>
    </source>
</evidence>
<evidence type="ECO:0000256" key="3">
    <source>
        <dbReference type="ARBA" id="ARBA00023163"/>
    </source>
</evidence>
<dbReference type="PROSITE" id="PS50932">
    <property type="entry name" value="HTH_LACI_2"/>
    <property type="match status" value="1"/>
</dbReference>
<sequence length="346" mass="37091">MSKASPRATITDVARAAGVAISSASAALNDRPGVSTETRVRVRAVADQLGYVPALAGRSLASKRAFSVGFVVERDYDIIQSDPFFGGFIGGIEESLTPRGYALALQISQDEAGSEARLVELIESRRVDGLFLDEIRINDSRLAALSARNAPVVAANAPRGEFPFPSVRQDGTAAIRSLVEELVKLGHRRIAHVTGPDAYEHSIERRDAWASAMLSHGLEPDVVIPGDFTYEGGEHAADLLVEDDRGATAVFCANDLSAIGVMNRLHRRGVRVPEDISIVGYDDISLGRYVRPTLSTVQTSPRLLGTVAAEMLLAAIEGAKVQDIEVAPAAFVRRESISTRPADVKH</sequence>
<dbReference type="GO" id="GO:0000976">
    <property type="term" value="F:transcription cis-regulatory region binding"/>
    <property type="evidence" value="ECO:0007669"/>
    <property type="project" value="TreeGrafter"/>
</dbReference>
<dbReference type="Pfam" id="PF13377">
    <property type="entry name" value="Peripla_BP_3"/>
    <property type="match status" value="1"/>
</dbReference>
<dbReference type="SMART" id="SM00354">
    <property type="entry name" value="HTH_LACI"/>
    <property type="match status" value="1"/>
</dbReference>
<dbReference type="InterPro" id="IPR046335">
    <property type="entry name" value="LacI/GalR-like_sensor"/>
</dbReference>
<organism evidence="5 6">
    <name type="scientific">Microbacterium proteolyticum</name>
    <dbReference type="NCBI Taxonomy" id="1572644"/>
    <lineage>
        <taxon>Bacteria</taxon>
        <taxon>Bacillati</taxon>
        <taxon>Actinomycetota</taxon>
        <taxon>Actinomycetes</taxon>
        <taxon>Micrococcales</taxon>
        <taxon>Microbacteriaceae</taxon>
        <taxon>Microbacterium</taxon>
    </lineage>
</organism>
<keyword evidence="2 5" id="KW-0238">DNA-binding</keyword>
<protein>
    <submittedName>
        <fullName evidence="5">DNA-binding LacI/PurR family transcriptional regulator</fullName>
    </submittedName>
</protein>
<keyword evidence="1" id="KW-0805">Transcription regulation</keyword>
<proteinExistence type="predicted"/>
<dbReference type="CDD" id="cd01392">
    <property type="entry name" value="HTH_LacI"/>
    <property type="match status" value="1"/>
</dbReference>
<dbReference type="Pfam" id="PF00356">
    <property type="entry name" value="LacI"/>
    <property type="match status" value="1"/>
</dbReference>
<feature type="domain" description="HTH lacI-type" evidence="4">
    <location>
        <begin position="8"/>
        <end position="62"/>
    </location>
</feature>
<keyword evidence="3" id="KW-0804">Transcription</keyword>
<dbReference type="Gene3D" id="1.10.260.40">
    <property type="entry name" value="lambda repressor-like DNA-binding domains"/>
    <property type="match status" value="1"/>
</dbReference>
<dbReference type="GO" id="GO:0003700">
    <property type="term" value="F:DNA-binding transcription factor activity"/>
    <property type="evidence" value="ECO:0007669"/>
    <property type="project" value="TreeGrafter"/>
</dbReference>
<dbReference type="SUPFAM" id="SSF47413">
    <property type="entry name" value="lambda repressor-like DNA-binding domains"/>
    <property type="match status" value="1"/>
</dbReference>
<dbReference type="PANTHER" id="PTHR30146">
    <property type="entry name" value="LACI-RELATED TRANSCRIPTIONAL REPRESSOR"/>
    <property type="match status" value="1"/>
</dbReference>
<evidence type="ECO:0000256" key="1">
    <source>
        <dbReference type="ARBA" id="ARBA00023015"/>
    </source>
</evidence>
<dbReference type="PANTHER" id="PTHR30146:SF109">
    <property type="entry name" value="HTH-TYPE TRANSCRIPTIONAL REGULATOR GALS"/>
    <property type="match status" value="1"/>
</dbReference>
<accession>A0A7W5CJF7</accession>
<name>A0A7W5CJF7_9MICO</name>
<dbReference type="EMBL" id="JACHXY010000002">
    <property type="protein sequence ID" value="MBB3158340.1"/>
    <property type="molecule type" value="Genomic_DNA"/>
</dbReference>
<gene>
    <name evidence="5" type="ORF">FHS07_002036</name>
</gene>
<dbReference type="CDD" id="cd06267">
    <property type="entry name" value="PBP1_LacI_sugar_binding-like"/>
    <property type="match status" value="1"/>
</dbReference>
<evidence type="ECO:0000313" key="6">
    <source>
        <dbReference type="Proteomes" id="UP000543579"/>
    </source>
</evidence>
<comment type="caution">
    <text evidence="5">The sequence shown here is derived from an EMBL/GenBank/DDBJ whole genome shotgun (WGS) entry which is preliminary data.</text>
</comment>
<dbReference type="SUPFAM" id="SSF53822">
    <property type="entry name" value="Periplasmic binding protein-like I"/>
    <property type="match status" value="1"/>
</dbReference>
<reference evidence="5 6" key="1">
    <citation type="submission" date="2020-08" db="EMBL/GenBank/DDBJ databases">
        <title>Genomic Encyclopedia of Type Strains, Phase III (KMG-III): the genomes of soil and plant-associated and newly described type strains.</title>
        <authorList>
            <person name="Whitman W."/>
        </authorList>
    </citation>
    <scope>NUCLEOTIDE SEQUENCE [LARGE SCALE GENOMIC DNA]</scope>
    <source>
        <strain evidence="5 6">CECT 8356</strain>
    </source>
</reference>
<dbReference type="InterPro" id="IPR010982">
    <property type="entry name" value="Lambda_DNA-bd_dom_sf"/>
</dbReference>